<dbReference type="PIRSF" id="PIRSF005198">
    <property type="entry name" value="Antiviral_helicase_SKI2"/>
    <property type="match status" value="1"/>
</dbReference>
<reference evidence="12 13" key="1">
    <citation type="journal article" date="2019" name="PLoS Biol.">
        <title>Sex chromosomes control vertical transmission of feminizing Wolbachia symbionts in an isopod.</title>
        <authorList>
            <person name="Becking T."/>
            <person name="Chebbi M.A."/>
            <person name="Giraud I."/>
            <person name="Moumen B."/>
            <person name="Laverre T."/>
            <person name="Caubet Y."/>
            <person name="Peccoud J."/>
            <person name="Gilbert C."/>
            <person name="Cordaux R."/>
        </authorList>
    </citation>
    <scope>NUCLEOTIDE SEQUENCE [LARGE SCALE GENOMIC DNA]</scope>
    <source>
        <strain evidence="12">ANa2</strain>
        <tissue evidence="12">Whole body excluding digestive tract and cuticle</tissue>
    </source>
</reference>
<dbReference type="GO" id="GO:0016787">
    <property type="term" value="F:hydrolase activity"/>
    <property type="evidence" value="ECO:0007669"/>
    <property type="project" value="UniProtKB-KW"/>
</dbReference>
<dbReference type="InterPro" id="IPR014001">
    <property type="entry name" value="Helicase_ATP-bd"/>
</dbReference>
<evidence type="ECO:0000256" key="7">
    <source>
        <dbReference type="ARBA" id="ARBA00022884"/>
    </source>
</evidence>
<comment type="caution">
    <text evidence="12">The sequence shown here is derived from an EMBL/GenBank/DDBJ whole genome shotgun (WGS) entry which is preliminary data.</text>
</comment>
<comment type="catalytic activity">
    <reaction evidence="8">
        <text>ATP + H2O = ADP + phosphate + H(+)</text>
        <dbReference type="Rhea" id="RHEA:13065"/>
        <dbReference type="ChEBI" id="CHEBI:15377"/>
        <dbReference type="ChEBI" id="CHEBI:15378"/>
        <dbReference type="ChEBI" id="CHEBI:30616"/>
        <dbReference type="ChEBI" id="CHEBI:43474"/>
        <dbReference type="ChEBI" id="CHEBI:456216"/>
        <dbReference type="EC" id="3.6.4.13"/>
    </reaction>
</comment>
<organism evidence="12 13">
    <name type="scientific">Armadillidium nasatum</name>
    <dbReference type="NCBI Taxonomy" id="96803"/>
    <lineage>
        <taxon>Eukaryota</taxon>
        <taxon>Metazoa</taxon>
        <taxon>Ecdysozoa</taxon>
        <taxon>Arthropoda</taxon>
        <taxon>Crustacea</taxon>
        <taxon>Multicrustacea</taxon>
        <taxon>Malacostraca</taxon>
        <taxon>Eumalacostraca</taxon>
        <taxon>Peracarida</taxon>
        <taxon>Isopoda</taxon>
        <taxon>Oniscidea</taxon>
        <taxon>Crinocheta</taxon>
        <taxon>Armadillidiidae</taxon>
        <taxon>Armadillidium</taxon>
    </lineage>
</organism>
<dbReference type="FunFam" id="1.10.3380.30:FF:000001">
    <property type="entry name" value="Ski2 ATP-dependent RNA helicase"/>
    <property type="match status" value="1"/>
</dbReference>
<dbReference type="PROSITE" id="PS51192">
    <property type="entry name" value="HELICASE_ATP_BIND_1"/>
    <property type="match status" value="1"/>
</dbReference>
<name>A0A5N5T6I5_9CRUS</name>
<feature type="domain" description="Helicase ATP-binding" evidence="10">
    <location>
        <begin position="290"/>
        <end position="446"/>
    </location>
</feature>
<dbReference type="GO" id="GO:0055087">
    <property type="term" value="C:Ski complex"/>
    <property type="evidence" value="ECO:0007669"/>
    <property type="project" value="TreeGrafter"/>
</dbReference>
<dbReference type="Gene3D" id="3.40.50.300">
    <property type="entry name" value="P-loop containing nucleotide triphosphate hydrolases"/>
    <property type="match status" value="2"/>
</dbReference>
<evidence type="ECO:0000313" key="12">
    <source>
        <dbReference type="EMBL" id="KAB7502092.1"/>
    </source>
</evidence>
<dbReference type="EMBL" id="SEYY01008587">
    <property type="protein sequence ID" value="KAB7502092.1"/>
    <property type="molecule type" value="Genomic_DNA"/>
</dbReference>
<evidence type="ECO:0000259" key="10">
    <source>
        <dbReference type="PROSITE" id="PS51192"/>
    </source>
</evidence>
<dbReference type="GO" id="GO:0003723">
    <property type="term" value="F:RNA binding"/>
    <property type="evidence" value="ECO:0007669"/>
    <property type="project" value="UniProtKB-KW"/>
</dbReference>
<keyword evidence="13" id="KW-1185">Reference proteome</keyword>
<feature type="domain" description="Helicase C-terminal" evidence="11">
    <location>
        <begin position="528"/>
        <end position="727"/>
    </location>
</feature>
<dbReference type="GO" id="GO:0003724">
    <property type="term" value="F:RNA helicase activity"/>
    <property type="evidence" value="ECO:0007669"/>
    <property type="project" value="UniProtKB-EC"/>
</dbReference>
<keyword evidence="6" id="KW-0067">ATP-binding</keyword>
<evidence type="ECO:0000313" key="13">
    <source>
        <dbReference type="Proteomes" id="UP000326759"/>
    </source>
</evidence>
<dbReference type="InterPro" id="IPR012961">
    <property type="entry name" value="Ski2/MTR4_C"/>
</dbReference>
<dbReference type="InterPro" id="IPR027417">
    <property type="entry name" value="P-loop_NTPase"/>
</dbReference>
<keyword evidence="2" id="KW-0963">Cytoplasm</keyword>
<keyword evidence="3" id="KW-0547">Nucleotide-binding</keyword>
<keyword evidence="7" id="KW-0694">RNA-binding</keyword>
<dbReference type="InterPro" id="IPR011545">
    <property type="entry name" value="DEAD/DEAH_box_helicase_dom"/>
</dbReference>
<accession>A0A5N5T6I5</accession>
<dbReference type="SMART" id="SM00490">
    <property type="entry name" value="HELICc"/>
    <property type="match status" value="1"/>
</dbReference>
<dbReference type="OrthoDB" id="64767at2759"/>
<dbReference type="Pfam" id="PF17911">
    <property type="entry name" value="Ski2_N"/>
    <property type="match status" value="1"/>
</dbReference>
<evidence type="ECO:0000259" key="11">
    <source>
        <dbReference type="PROSITE" id="PS51194"/>
    </source>
</evidence>
<dbReference type="GO" id="GO:0005524">
    <property type="term" value="F:ATP binding"/>
    <property type="evidence" value="ECO:0007669"/>
    <property type="project" value="UniProtKB-KW"/>
</dbReference>
<dbReference type="SMART" id="SM01142">
    <property type="entry name" value="DSHCT"/>
    <property type="match status" value="1"/>
</dbReference>
<dbReference type="FunFam" id="3.40.50.300:FF:000354">
    <property type="entry name" value="ATP-dependent RNA helicase SKI2"/>
    <property type="match status" value="1"/>
</dbReference>
<evidence type="ECO:0000256" key="9">
    <source>
        <dbReference type="SAM" id="MobiDB-lite"/>
    </source>
</evidence>
<proteinExistence type="predicted"/>
<dbReference type="Proteomes" id="UP000326759">
    <property type="component" value="Unassembled WGS sequence"/>
</dbReference>
<gene>
    <name evidence="12" type="primary">SKIV2L</name>
    <name evidence="12" type="ORF">Anas_13001</name>
</gene>
<dbReference type="Pfam" id="PF00271">
    <property type="entry name" value="Helicase_C"/>
    <property type="match status" value="1"/>
</dbReference>
<dbReference type="InterPro" id="IPR016438">
    <property type="entry name" value="SKI2-like"/>
</dbReference>
<dbReference type="InterPro" id="IPR050699">
    <property type="entry name" value="RNA-DNA_Helicase"/>
</dbReference>
<evidence type="ECO:0000256" key="1">
    <source>
        <dbReference type="ARBA" id="ARBA00004496"/>
    </source>
</evidence>
<dbReference type="SUPFAM" id="SSF52540">
    <property type="entry name" value="P-loop containing nucleoside triphosphate hydrolases"/>
    <property type="match status" value="1"/>
</dbReference>
<dbReference type="CDD" id="cd18795">
    <property type="entry name" value="SF2_C_Ski2"/>
    <property type="match status" value="1"/>
</dbReference>
<dbReference type="Gene3D" id="1.10.3380.30">
    <property type="match status" value="2"/>
</dbReference>
<dbReference type="PANTHER" id="PTHR12131:SF1">
    <property type="entry name" value="ATP-DEPENDENT RNA HELICASE SUPV3L1, MITOCHONDRIAL-RELATED"/>
    <property type="match status" value="1"/>
</dbReference>
<dbReference type="Pfam" id="PF08148">
    <property type="entry name" value="DSHCT"/>
    <property type="match status" value="1"/>
</dbReference>
<evidence type="ECO:0000256" key="5">
    <source>
        <dbReference type="ARBA" id="ARBA00022806"/>
    </source>
</evidence>
<dbReference type="InterPro" id="IPR025696">
    <property type="entry name" value="Beta-barrel_MTR4"/>
</dbReference>
<feature type="region of interest" description="Disordered" evidence="9">
    <location>
        <begin position="90"/>
        <end position="109"/>
    </location>
</feature>
<dbReference type="AlphaFoldDB" id="A0A5N5T6I5"/>
<dbReference type="SMART" id="SM00487">
    <property type="entry name" value="DEXDc"/>
    <property type="match status" value="1"/>
</dbReference>
<keyword evidence="5 12" id="KW-0347">Helicase</keyword>
<dbReference type="Pfam" id="PF00270">
    <property type="entry name" value="DEAD"/>
    <property type="match status" value="1"/>
</dbReference>
<evidence type="ECO:0000256" key="6">
    <source>
        <dbReference type="ARBA" id="ARBA00022840"/>
    </source>
</evidence>
<dbReference type="InterPro" id="IPR001650">
    <property type="entry name" value="Helicase_C-like"/>
</dbReference>
<dbReference type="PANTHER" id="PTHR12131">
    <property type="entry name" value="ATP-DEPENDENT RNA AND DNA HELICASE"/>
    <property type="match status" value="1"/>
</dbReference>
<keyword evidence="4" id="KW-0378">Hydrolase</keyword>
<dbReference type="PROSITE" id="PS51194">
    <property type="entry name" value="HELICASE_CTER"/>
    <property type="match status" value="1"/>
</dbReference>
<evidence type="ECO:0000256" key="4">
    <source>
        <dbReference type="ARBA" id="ARBA00022801"/>
    </source>
</evidence>
<evidence type="ECO:0000256" key="2">
    <source>
        <dbReference type="ARBA" id="ARBA00022490"/>
    </source>
</evidence>
<dbReference type="InterPro" id="IPR040801">
    <property type="entry name" value="Ski2_N"/>
</dbReference>
<dbReference type="Pfam" id="PF13234">
    <property type="entry name" value="MTR4_beta-barrel"/>
    <property type="match status" value="1"/>
</dbReference>
<comment type="subcellular location">
    <subcellularLocation>
        <location evidence="1">Cytoplasm</location>
    </subcellularLocation>
</comment>
<sequence>MTSSKTEGIPLPPVLPDIKDLLEHYLIDSESLPIHDYKYSRKFWPTYPEPKRLFSPTLNPLTTSLEVERDPATGFITGVKEILNKEHGSTAKNSFSLKRNPGPPEEAVRGSTTNFPFWPGGIPEPTIVKDVINEQSLFNKNEYFIKHPKLSRGIDFREKEKEVPLLITEKFAVEKEVINLSEMLNVDDDAFKFFEIQEKKVSQKKGLQLENITKDEEALISNFQVETTFASSDQDVIKISEGPSKEAVMKGTEWAIVVDINSTVDDFHIRIPNPACSYPFELDTFQKQAIIHLEQHESVFVAAHTSAGKTVVAEYCIALCLKHMTRAIYTSPIKALSNQKYRDLKMKFQDVGLLTGDIQINPKASCLIMTTEILQSMLYNGSDTIRDLEWVIFDEVHYINNAERGHVWEEVIIMLPEYVNIVLLSATVPNTVEFADWIGTIKKKKIYVISTSKRPVPLEHYLYTGTGGKTKDEIFMVVDANKNFLIKGYDEAVAAKAEREKKYKKTHGPKQKAMSFWGPKQEMNMWVGLLDHLSKKELLPVVAFTLSKKRCDQNATELRSQDLTTQREKGEIHNFIKKCTDRLQGNDKILPQVISMQELLKRGIGVHHSGILPILKEVVEMLFAKGLVKLLFATETFAMGVNMPARSVVFDSIRKHDGIKFRDLLPSEYIQMAGRAGRRGLDTTGTVIILCKNEVHDMNDLKNMMLGKPTKLESQFKLTYSMILNLLRVEKIRVEDMMKRSFSEALLLKNHSKYLESIRPLEEELNKMPELNCIMCDGIENFYATAKDYLQVRKELIKMVLNYPNAKKMLQVGRIVKISWKHYQNCVGCIVKIDPRTPNKYGVLVLDLKDRSSSEEENVLIKSCLSVIEEGICLLEKTSHHTLLEIDFSDIIGLSNKQLKVDGEKIVKNIEKRNIPRFRDDPPGASVMEVITVLQRINETKGSDISFINLIKDLGIRDIKPVECSDDLEDLRDKIHSYTCLECPQFSEHFTMAYNRLQLMEKIARLKFLTSEENLNLHPEYQSRKKVLRQLKYIDEKSTVTLKGRVACEIGNHELMVTELLLDNIFTPKPIEEITALLSSLVFQQKNCSEPNLTKELQEGVKQFREVATKIGEIQRESGLQEPVGDFVDQFNFGLCEVVYHWSLGMSFNKIMELTDVQEGITVKCIQRLEETLRDVRKAAKIIGDPTLYDKMEKASTSIKRDIVFAASLYTQ</sequence>
<evidence type="ECO:0000256" key="8">
    <source>
        <dbReference type="ARBA" id="ARBA00047984"/>
    </source>
</evidence>
<dbReference type="GO" id="GO:0070478">
    <property type="term" value="P:nuclear-transcribed mRNA catabolic process, 3'-5' exonucleolytic nonsense-mediated decay"/>
    <property type="evidence" value="ECO:0007669"/>
    <property type="project" value="TreeGrafter"/>
</dbReference>
<evidence type="ECO:0000256" key="3">
    <source>
        <dbReference type="ARBA" id="ARBA00022741"/>
    </source>
</evidence>
<dbReference type="FunFam" id="3.40.50.300:FF:000447">
    <property type="entry name" value="helicase SKI2W isoform X2"/>
    <property type="match status" value="1"/>
</dbReference>
<protein>
    <submittedName>
        <fullName evidence="12">Helicase SKI2W</fullName>
    </submittedName>
</protein>